<name>A0A645H8B7_9ZZZZ</name>
<comment type="caution">
    <text evidence="1">The sequence shown here is derived from an EMBL/GenBank/DDBJ whole genome shotgun (WGS) entry which is preliminary data.</text>
</comment>
<accession>A0A645H8B7</accession>
<gene>
    <name evidence="1" type="ORF">SDC9_182240</name>
</gene>
<evidence type="ECO:0000313" key="1">
    <source>
        <dbReference type="EMBL" id="MPN34746.1"/>
    </source>
</evidence>
<proteinExistence type="predicted"/>
<sequence>MPGKRLARQIDRIFIDRSGDDRIDRAGKRRARRRHHRIIGALPATTIGLADGEFLRVQCRGFHHRVRIDRFACTVCRQRRLDHRRRTIQCETHPAPKPGMFDRLGQQFRPDSGGIAHGQRQYGQCCGWIHREPQNRIFLMPVKMI</sequence>
<protein>
    <submittedName>
        <fullName evidence="1">Uncharacterized protein</fullName>
    </submittedName>
</protein>
<dbReference type="EMBL" id="VSSQ01087940">
    <property type="protein sequence ID" value="MPN34746.1"/>
    <property type="molecule type" value="Genomic_DNA"/>
</dbReference>
<reference evidence="1" key="1">
    <citation type="submission" date="2019-08" db="EMBL/GenBank/DDBJ databases">
        <authorList>
            <person name="Kucharzyk K."/>
            <person name="Murdoch R.W."/>
            <person name="Higgins S."/>
            <person name="Loffler F."/>
        </authorList>
    </citation>
    <scope>NUCLEOTIDE SEQUENCE</scope>
</reference>
<organism evidence="1">
    <name type="scientific">bioreactor metagenome</name>
    <dbReference type="NCBI Taxonomy" id="1076179"/>
    <lineage>
        <taxon>unclassified sequences</taxon>
        <taxon>metagenomes</taxon>
        <taxon>ecological metagenomes</taxon>
    </lineage>
</organism>
<dbReference type="AlphaFoldDB" id="A0A645H8B7"/>